<dbReference type="AlphaFoldDB" id="A0AAE4LKP2"/>
<gene>
    <name evidence="1" type="ORF">RVH17_05370</name>
</gene>
<dbReference type="RefSeq" id="WP_014774436.1">
    <property type="nucleotide sequence ID" value="NZ_BAAFKU010000013.1"/>
</dbReference>
<accession>A0AAE4LKP2</accession>
<dbReference type="PROSITE" id="PS51257">
    <property type="entry name" value="PROKAR_LIPOPROTEIN"/>
    <property type="match status" value="1"/>
</dbReference>
<dbReference type="InterPro" id="IPR038707">
    <property type="entry name" value="TraQ_sf"/>
</dbReference>
<name>A0AAE4LKP2_9BACT</name>
<dbReference type="EMBL" id="JAWDES010000004">
    <property type="protein sequence ID" value="MDU0259550.1"/>
    <property type="molecule type" value="Genomic_DNA"/>
</dbReference>
<dbReference type="Gene3D" id="2.60.40.2410">
    <property type="entry name" value="Uncharacterised protein PF12988, DUF3872"/>
    <property type="match status" value="1"/>
</dbReference>
<reference evidence="1" key="1">
    <citation type="submission" date="2023-10" db="EMBL/GenBank/DDBJ databases">
        <title>Genome Sequence of the Bacteria from From Gut Wall in Crohn's Disease.</title>
        <authorList>
            <person name="Rodriguez-Palacios A."/>
        </authorList>
    </citation>
    <scope>NUCLEOTIDE SEQUENCE</scope>
    <source>
        <strain evidence="1">CavFT-hAR58</strain>
    </source>
</reference>
<organism evidence="1 2">
    <name type="scientific">Alistipes finegoldii</name>
    <dbReference type="NCBI Taxonomy" id="214856"/>
    <lineage>
        <taxon>Bacteria</taxon>
        <taxon>Pseudomonadati</taxon>
        <taxon>Bacteroidota</taxon>
        <taxon>Bacteroidia</taxon>
        <taxon>Bacteroidales</taxon>
        <taxon>Rikenellaceae</taxon>
        <taxon>Alistipes</taxon>
    </lineage>
</organism>
<evidence type="ECO:0000313" key="2">
    <source>
        <dbReference type="Proteomes" id="UP001181347"/>
    </source>
</evidence>
<sequence>MKLFRTTLLYLWAMAAFGCGKSEYRITEPRPTLEVTALQDVYIINQPAYLQLKVSQQGYDGEFQLSAVLSEGACELSMQGSDLPTDGTWASMSNTTEILTLTPTLAGPLRISFEVKTKEGEQSGRSFINFNVQKSPALALEVEYPETASVTERIELTMLLTKSGWTGAIPVTYTQLAGSGTLQYGAVAVTPAEAFSVPANSEQPLYYTAAERGMHRLQFSATDGYTTQFKTLEIIVTN</sequence>
<comment type="caution">
    <text evidence="1">The sequence shown here is derived from an EMBL/GenBank/DDBJ whole genome shotgun (WGS) entry which is preliminary data.</text>
</comment>
<evidence type="ECO:0000313" key="1">
    <source>
        <dbReference type="EMBL" id="MDU0259550.1"/>
    </source>
</evidence>
<protein>
    <submittedName>
        <fullName evidence="1">Uncharacterized protein</fullName>
    </submittedName>
</protein>
<proteinExistence type="predicted"/>
<dbReference type="Proteomes" id="UP001181347">
    <property type="component" value="Unassembled WGS sequence"/>
</dbReference>